<accession>I7C5L6</accession>
<proteinExistence type="predicted"/>
<dbReference type="HOGENOM" id="CLU_136753_0_0_14"/>
<reference evidence="2" key="2">
    <citation type="submission" date="2012-07" db="EMBL/GenBank/DDBJ databases">
        <title>Complete genome sequence of 'Candidatus Mycoplasma haemolamae'.</title>
        <authorList>
            <person name="Guimaraes A.M.S."/>
            <person name="Toth B."/>
            <person name="Santos A.P."/>
            <person name="Nascimento N.C."/>
            <person name="Sojka J.E."/>
            <person name="Messick J.B."/>
        </authorList>
    </citation>
    <scope>NUCLEOTIDE SEQUENCE [LARGE SCALE GENOMIC DNA]</scope>
    <source>
        <strain evidence="2">Purdue</strain>
    </source>
</reference>
<dbReference type="EMBL" id="CP003731">
    <property type="protein sequence ID" value="AFO51802.1"/>
    <property type="molecule type" value="Genomic_DNA"/>
</dbReference>
<dbReference type="KEGG" id="mhl:MHLP_01110"/>
<organism evidence="1 2">
    <name type="scientific">Mycoplasma haematolamae (strain Purdue)</name>
    <dbReference type="NCBI Taxonomy" id="1212765"/>
    <lineage>
        <taxon>Bacteria</taxon>
        <taxon>Bacillati</taxon>
        <taxon>Mycoplasmatota</taxon>
        <taxon>Mollicutes</taxon>
        <taxon>Mycoplasmataceae</taxon>
        <taxon>Mycoplasma</taxon>
    </lineage>
</organism>
<evidence type="ECO:0000313" key="2">
    <source>
        <dbReference type="Proteomes" id="UP000006502"/>
    </source>
</evidence>
<dbReference type="Proteomes" id="UP000006502">
    <property type="component" value="Chromosome"/>
</dbReference>
<dbReference type="AlphaFoldDB" id="I7C5L6"/>
<dbReference type="STRING" id="1212765.MHLP_01110"/>
<reference evidence="1 2" key="1">
    <citation type="journal article" date="2012" name="J. Bacteriol.">
        <title>Genome Sequence of "Candidatus Mycoplasma haemolamae" Strain Purdue, a Red Blood Cell Pathogen of Alpacas (Vicugna pacos) and Llamas (Lama glama).</title>
        <authorList>
            <person name="Guimaraes A.M."/>
            <person name="Toth B."/>
            <person name="Santos A.P."/>
            <person name="do Nascimento N.C."/>
            <person name="Kritchevsky J.E."/>
            <person name="Messick J.B."/>
        </authorList>
    </citation>
    <scope>NUCLEOTIDE SEQUENCE [LARGE SCALE GENOMIC DNA]</scope>
    <source>
        <strain evidence="1 2">Purdue</strain>
    </source>
</reference>
<keyword evidence="2" id="KW-1185">Reference proteome</keyword>
<evidence type="ECO:0000313" key="1">
    <source>
        <dbReference type="EMBL" id="AFO51802.1"/>
    </source>
</evidence>
<protein>
    <submittedName>
        <fullName evidence="1">Uncharacterized protein</fullName>
    </submittedName>
</protein>
<dbReference type="PATRIC" id="fig|1212765.3.peg.252"/>
<gene>
    <name evidence="1" type="ordered locus">MHLP_01110</name>
</gene>
<sequence>MAFIKEVAIAVAGLGTAAGVGSAVVLPIIDATPANTRNDLTVRKEEPKDPVYWEKEIRYQMKLTKDRVSVSSPLWCSKKDKSYAFFSLREQDGKKEVDLVCDYVEEKKDLGKTEVDLGGYKVKVECSHTGDTNEIKNYECTVTTTKPDMQLRVKPSDTSKVTLYWQ</sequence>
<name>I7C5L6_MYCHA</name>